<evidence type="ECO:0000313" key="2">
    <source>
        <dbReference type="Proteomes" id="UP001202243"/>
    </source>
</evidence>
<dbReference type="InterPro" id="IPR036514">
    <property type="entry name" value="SGNH_hydro_sf"/>
</dbReference>
<accession>A0ABT0WUC2</accession>
<sequence>MRSIFAIGLGVLVTALALEAFLQCMPVVSGLRMEQSSEQRPYARYLPQQDYVYSHGWALANARHGRTNRQGFTNSPDFKDGAAVLVIGDSFIESLMLEYPETLQGRLSQALGGGVYAASASGNGFADALEVFRHTRAQLHPRTVVMFVEPMDMLDILAPAQRGHSMFVSEGNDIRLVHVPYVESKAKRLVAYSALARYIYYNLKFPDWLMSQLRRSPPAAAQAPAASAPDARRAAALEYYMTQLRALGSAGDTRFIFLVDADRNMLYAPQKAVPNWKAGDRAFFIQTALRHGHQVVDMQPVFARHWAQQRERMDFLPMDGHWNPVAHDLAAQQILPLLPSASPALPAPLRQVAGH</sequence>
<evidence type="ECO:0008006" key="3">
    <source>
        <dbReference type="Google" id="ProtNLM"/>
    </source>
</evidence>
<reference evidence="1 2" key="1">
    <citation type="submission" date="2022-06" db="EMBL/GenBank/DDBJ databases">
        <title>Janthinobacterium kumbetensis sp. nov., isolated from spring water in Turkey.</title>
        <authorList>
            <person name="Inan Bektas K."/>
            <person name="Belduz A.A."/>
            <person name="Canakci S."/>
            <person name="Nalcaoglu A."/>
            <person name="Ceylan E."/>
            <person name="Kati H."/>
        </authorList>
    </citation>
    <scope>NUCLEOTIDE SEQUENCE [LARGE SCALE GENOMIC DNA]</scope>
    <source>
        <strain evidence="1 2">GK</strain>
    </source>
</reference>
<proteinExistence type="predicted"/>
<comment type="caution">
    <text evidence="1">The sequence shown here is derived from an EMBL/GenBank/DDBJ whole genome shotgun (WGS) entry which is preliminary data.</text>
</comment>
<dbReference type="SUPFAM" id="SSF52266">
    <property type="entry name" value="SGNH hydrolase"/>
    <property type="match status" value="1"/>
</dbReference>
<organism evidence="1 2">
    <name type="scientific">Janthinobacterium kumbetense</name>
    <dbReference type="NCBI Taxonomy" id="2950280"/>
    <lineage>
        <taxon>Bacteria</taxon>
        <taxon>Pseudomonadati</taxon>
        <taxon>Pseudomonadota</taxon>
        <taxon>Betaproteobacteria</taxon>
        <taxon>Burkholderiales</taxon>
        <taxon>Oxalobacteraceae</taxon>
        <taxon>Janthinobacterium</taxon>
    </lineage>
</organism>
<gene>
    <name evidence="1" type="ORF">NCG91_13175</name>
</gene>
<dbReference type="Proteomes" id="UP001202243">
    <property type="component" value="Unassembled WGS sequence"/>
</dbReference>
<name>A0ABT0WUC2_9BURK</name>
<evidence type="ECO:0000313" key="1">
    <source>
        <dbReference type="EMBL" id="MCM2566551.1"/>
    </source>
</evidence>
<dbReference type="EMBL" id="JAMQGR010000003">
    <property type="protein sequence ID" value="MCM2566551.1"/>
    <property type="molecule type" value="Genomic_DNA"/>
</dbReference>
<keyword evidence="2" id="KW-1185">Reference proteome</keyword>
<dbReference type="RefSeq" id="WP_251350008.1">
    <property type="nucleotide sequence ID" value="NZ_JAMQGR010000003.1"/>
</dbReference>
<protein>
    <recommendedName>
        <fullName evidence="3">AlgX/AlgJ SGNH hydrolase-like domain-containing protein</fullName>
    </recommendedName>
</protein>
<dbReference type="Gene3D" id="3.40.50.1110">
    <property type="entry name" value="SGNH hydrolase"/>
    <property type="match status" value="1"/>
</dbReference>